<dbReference type="AlphaFoldDB" id="F0RYQ3"/>
<dbReference type="Gene3D" id="1.20.120.520">
    <property type="entry name" value="nmb1532 protein domain like"/>
    <property type="match status" value="1"/>
</dbReference>
<dbReference type="Pfam" id="PF01814">
    <property type="entry name" value="Hemerythrin"/>
    <property type="match status" value="1"/>
</dbReference>
<sequence length="407" mass="45445">MDDRKIARLKEIIEKLHSGVSSDAVKIEFEAEFGTVSAEELAAAERKLMESGAIQVEQVQKLCDVHASVFGSSIEEIHQGKQADKTPGHPAFVFIQENAGLTEFLDTEFSSAVMAYKQKKSDDAKANLLSALKSLSKLDKHYARKENLFFPYMEKAGITAPPKVMWGVDDEIRDLWKAAIHSLQTDGSVQESVLDKLLEQVHSMINKENNILMPMLQGVMDGDAWLTVARDSADIGYCFNGGIEGASPSDALTWYRWNASMSGKQDFAVKQEDSGEIVLPSGHFNLEELTWMLNTLPGDVTFVGVDDKVRYFSEGKDRVFPRTRSIVGREVAYCHPPKSLAVVQKLVEDFKAGLKDSESFWIQKGTSFILIRYFAVRNEKQEYLGVVEVTEEISSLRSLEGQKTLLS</sequence>
<dbReference type="PANTHER" id="PTHR39966:SF3">
    <property type="entry name" value="DUF438 DOMAIN-CONTAINING PROTEIN"/>
    <property type="match status" value="1"/>
</dbReference>
<feature type="domain" description="DUF438" evidence="2">
    <location>
        <begin position="9"/>
        <end position="75"/>
    </location>
</feature>
<evidence type="ECO:0000259" key="1">
    <source>
        <dbReference type="Pfam" id="PF01814"/>
    </source>
</evidence>
<name>F0RYQ3_SPHGB</name>
<dbReference type="Proteomes" id="UP000008466">
    <property type="component" value="Chromosome"/>
</dbReference>
<dbReference type="GO" id="GO:0005886">
    <property type="term" value="C:plasma membrane"/>
    <property type="evidence" value="ECO:0007669"/>
    <property type="project" value="TreeGrafter"/>
</dbReference>
<dbReference type="Pfam" id="PF13596">
    <property type="entry name" value="PAS_10"/>
    <property type="match status" value="1"/>
</dbReference>
<dbReference type="HOGENOM" id="CLU_026706_1_0_12"/>
<proteinExistence type="predicted"/>
<dbReference type="eggNOG" id="COG2461">
    <property type="taxonomic scope" value="Bacteria"/>
</dbReference>
<gene>
    <name evidence="3" type="ordered locus">SpiBuddy_1071</name>
</gene>
<organism evidence="3 4">
    <name type="scientific">Sphaerochaeta globosa (strain ATCC BAA-1886 / DSM 22777 / Buddy)</name>
    <name type="common">Spirochaeta sp. (strain Buddy)</name>
    <dbReference type="NCBI Taxonomy" id="158189"/>
    <lineage>
        <taxon>Bacteria</taxon>
        <taxon>Pseudomonadati</taxon>
        <taxon>Spirochaetota</taxon>
        <taxon>Spirochaetia</taxon>
        <taxon>Spirochaetales</taxon>
        <taxon>Sphaerochaetaceae</taxon>
        <taxon>Sphaerochaeta</taxon>
    </lineage>
</organism>
<feature type="domain" description="Hemerythrin-like" evidence="1">
    <location>
        <begin position="119"/>
        <end position="216"/>
    </location>
</feature>
<dbReference type="RefSeq" id="WP_013606747.1">
    <property type="nucleotide sequence ID" value="NC_015152.1"/>
</dbReference>
<dbReference type="OrthoDB" id="9769774at2"/>
<protein>
    <recommendedName>
        <fullName evidence="5">PAS/PAC sensor protein</fullName>
    </recommendedName>
</protein>
<dbReference type="Gene3D" id="3.30.450.20">
    <property type="entry name" value="PAS domain"/>
    <property type="match status" value="1"/>
</dbReference>
<dbReference type="Pfam" id="PF04282">
    <property type="entry name" value="DUF438"/>
    <property type="match status" value="1"/>
</dbReference>
<evidence type="ECO:0000313" key="3">
    <source>
        <dbReference type="EMBL" id="ADY12896.1"/>
    </source>
</evidence>
<dbReference type="STRING" id="158189.SpiBuddy_1071"/>
<evidence type="ECO:0000313" key="4">
    <source>
        <dbReference type="Proteomes" id="UP000008466"/>
    </source>
</evidence>
<dbReference type="EMBL" id="CP002541">
    <property type="protein sequence ID" value="ADY12896.1"/>
    <property type="molecule type" value="Genomic_DNA"/>
</dbReference>
<dbReference type="KEGG" id="sbu:SpiBuddy_1071"/>
<evidence type="ECO:0008006" key="5">
    <source>
        <dbReference type="Google" id="ProtNLM"/>
    </source>
</evidence>
<evidence type="ECO:0000259" key="2">
    <source>
        <dbReference type="Pfam" id="PF04282"/>
    </source>
</evidence>
<reference evidence="4" key="1">
    <citation type="submission" date="2011-02" db="EMBL/GenBank/DDBJ databases">
        <title>Complete sequence of Spirochaeta sp. Buddy.</title>
        <authorList>
            <person name="Lucas S."/>
            <person name="Copeland A."/>
            <person name="Lapidus A."/>
            <person name="Cheng J.-F."/>
            <person name="Goodwin L."/>
            <person name="Pitluck S."/>
            <person name="Zeytun A."/>
            <person name="Detter J.C."/>
            <person name="Han C."/>
            <person name="Tapia R."/>
            <person name="Land M."/>
            <person name="Hauser L."/>
            <person name="Kyrpides N."/>
            <person name="Ivanova N."/>
            <person name="Mikhailova N."/>
            <person name="Pagani I."/>
            <person name="Ritalahti K.M."/>
            <person name="Loeffler F.E."/>
            <person name="Woyke T."/>
        </authorList>
    </citation>
    <scope>NUCLEOTIDE SEQUENCE [LARGE SCALE GENOMIC DNA]</scope>
    <source>
        <strain evidence="4">ATCC BAA-1886 / DSM 22777 / Buddy</strain>
    </source>
</reference>
<dbReference type="InterPro" id="IPR012312">
    <property type="entry name" value="Hemerythrin-like"/>
</dbReference>
<keyword evidence="4" id="KW-1185">Reference proteome</keyword>
<dbReference type="InterPro" id="IPR007380">
    <property type="entry name" value="DUF438"/>
</dbReference>
<accession>F0RYQ3</accession>
<dbReference type="PANTHER" id="PTHR39966">
    <property type="entry name" value="BLL2471 PROTEIN-RELATED"/>
    <property type="match status" value="1"/>
</dbReference>